<keyword evidence="7 11" id="KW-0223">Dioxygenase</keyword>
<gene>
    <name evidence="11" type="ORF">ACRE_025460</name>
</gene>
<dbReference type="GO" id="GO:0005739">
    <property type="term" value="C:mitochondrion"/>
    <property type="evidence" value="ECO:0007669"/>
    <property type="project" value="TreeGrafter"/>
</dbReference>
<evidence type="ECO:0000256" key="9">
    <source>
        <dbReference type="ARBA" id="ARBA00023004"/>
    </source>
</evidence>
<dbReference type="EMBL" id="JPKY01000017">
    <property type="protein sequence ID" value="KFH46622.1"/>
    <property type="molecule type" value="Genomic_DNA"/>
</dbReference>
<dbReference type="InterPro" id="IPR050411">
    <property type="entry name" value="AlphaKG_dependent_hydroxylases"/>
</dbReference>
<dbReference type="PANTHER" id="PTHR10696">
    <property type="entry name" value="GAMMA-BUTYROBETAINE HYDROXYLASE-RELATED"/>
    <property type="match status" value="1"/>
</dbReference>
<dbReference type="Proteomes" id="UP000029964">
    <property type="component" value="Unassembled WGS sequence"/>
</dbReference>
<sequence>MTQTRQLWDAKALESAPRPKVSFHSFEQAAGRPKESMTALMSHLHERGFCFIDRTPPGPEASKWMLQQIGPIRETHYGGFYDFVPDLSSADTAYTNLALDPHTDTTYFTDPAGLQSFHMLSHTPPPGHKGGGKELGGKSILVDGFMVAEKMRELHPEDFETLRRVPIAWHASGNRDAPIIPDRRYPVIETAGDGPSAEIRRIRWNNDDRGLVPLEDAEKWYEAARKWAAMVKSPEYQYLFQLEPGRMLVFDNWRLLHGRTAFEGLRRICGAYINRDDFHARWQLTRPFKYYGQLASCNLTQDYPTIAAQPISFDLENVN</sequence>
<dbReference type="AlphaFoldDB" id="A0A086TB90"/>
<accession>A0A086TB90</accession>
<dbReference type="PANTHER" id="PTHR10696:SF51">
    <property type="entry name" value="TRIMETHYLLYSINE DIOXYGENASE, MITOCHONDRIAL"/>
    <property type="match status" value="1"/>
</dbReference>
<dbReference type="STRING" id="857340.A0A086TB90"/>
<dbReference type="SUPFAM" id="SSF51197">
    <property type="entry name" value="Clavaminate synthase-like"/>
    <property type="match status" value="1"/>
</dbReference>
<evidence type="ECO:0000313" key="11">
    <source>
        <dbReference type="EMBL" id="KFH46622.1"/>
    </source>
</evidence>
<dbReference type="Gene3D" id="3.60.130.10">
    <property type="entry name" value="Clavaminate synthase-like"/>
    <property type="match status" value="1"/>
</dbReference>
<protein>
    <submittedName>
        <fullName evidence="11">Trimethyllysine dioxygenase-like protein</fullName>
    </submittedName>
</protein>
<reference evidence="12" key="1">
    <citation type="journal article" date="2014" name="Genome Announc.">
        <title>Genome sequence and annotation of Acremonium chrysogenum, producer of the beta-lactam antibiotic cephalosporin C.</title>
        <authorList>
            <person name="Terfehr D."/>
            <person name="Dahlmann T.A."/>
            <person name="Specht T."/>
            <person name="Zadra I."/>
            <person name="Kuernsteiner H."/>
            <person name="Kueck U."/>
        </authorList>
    </citation>
    <scope>NUCLEOTIDE SEQUENCE [LARGE SCALE GENOMIC DNA]</scope>
    <source>
        <strain evidence="12">ATCC 11550 / CBS 779.69 / DSM 880 / IAM 14645 / JCM 23072 / IMI 49137</strain>
    </source>
</reference>
<comment type="pathway">
    <text evidence="3">Amine and polyamine biosynthesis; carnitine biosynthesis.</text>
</comment>
<evidence type="ECO:0000256" key="3">
    <source>
        <dbReference type="ARBA" id="ARBA00005022"/>
    </source>
</evidence>
<comment type="caution">
    <text evidence="11">The sequence shown here is derived from an EMBL/GenBank/DDBJ whole genome shotgun (WGS) entry which is preliminary data.</text>
</comment>
<feature type="domain" description="TauD/TfdA-like" evidence="10">
    <location>
        <begin position="34"/>
        <end position="272"/>
    </location>
</feature>
<comment type="cofactor">
    <cofactor evidence="1">
        <name>Fe(2+)</name>
        <dbReference type="ChEBI" id="CHEBI:29033"/>
    </cofactor>
</comment>
<dbReference type="OrthoDB" id="408743at2759"/>
<keyword evidence="12" id="KW-1185">Reference proteome</keyword>
<evidence type="ECO:0000256" key="7">
    <source>
        <dbReference type="ARBA" id="ARBA00022964"/>
    </source>
</evidence>
<dbReference type="Pfam" id="PF02668">
    <property type="entry name" value="TauD"/>
    <property type="match status" value="1"/>
</dbReference>
<dbReference type="InterPro" id="IPR042098">
    <property type="entry name" value="TauD-like_sf"/>
</dbReference>
<dbReference type="GO" id="GO:0046872">
    <property type="term" value="F:metal ion binding"/>
    <property type="evidence" value="ECO:0007669"/>
    <property type="project" value="UniProtKB-KW"/>
</dbReference>
<dbReference type="GO" id="GO:0045329">
    <property type="term" value="P:carnitine biosynthetic process"/>
    <property type="evidence" value="ECO:0007669"/>
    <property type="project" value="UniProtKB-KW"/>
</dbReference>
<name>A0A086TB90_HAPC1</name>
<keyword evidence="9" id="KW-0408">Iron</keyword>
<dbReference type="InterPro" id="IPR003819">
    <property type="entry name" value="TauD/TfdA-like"/>
</dbReference>
<dbReference type="HOGENOM" id="CLU_021859_2_1_1"/>
<evidence type="ECO:0000256" key="2">
    <source>
        <dbReference type="ARBA" id="ARBA00001961"/>
    </source>
</evidence>
<organism evidence="11 12">
    <name type="scientific">Hapsidospora chrysogenum (strain ATCC 11550 / CBS 779.69 / DSM 880 / IAM 14645 / JCM 23072 / IMI 49137)</name>
    <name type="common">Acremonium chrysogenum</name>
    <dbReference type="NCBI Taxonomy" id="857340"/>
    <lineage>
        <taxon>Eukaryota</taxon>
        <taxon>Fungi</taxon>
        <taxon>Dikarya</taxon>
        <taxon>Ascomycota</taxon>
        <taxon>Pezizomycotina</taxon>
        <taxon>Sordariomycetes</taxon>
        <taxon>Hypocreomycetidae</taxon>
        <taxon>Hypocreales</taxon>
        <taxon>Bionectriaceae</taxon>
        <taxon>Hapsidospora</taxon>
    </lineage>
</organism>
<keyword evidence="6" id="KW-0124">Carnitine biosynthesis</keyword>
<comment type="cofactor">
    <cofactor evidence="2">
        <name>L-ascorbate</name>
        <dbReference type="ChEBI" id="CHEBI:38290"/>
    </cofactor>
</comment>
<proteinExistence type="inferred from homology"/>
<evidence type="ECO:0000256" key="6">
    <source>
        <dbReference type="ARBA" id="ARBA00022873"/>
    </source>
</evidence>
<keyword evidence="5" id="KW-0479">Metal-binding</keyword>
<evidence type="ECO:0000256" key="4">
    <source>
        <dbReference type="ARBA" id="ARBA00008654"/>
    </source>
</evidence>
<evidence type="ECO:0000313" key="12">
    <source>
        <dbReference type="Proteomes" id="UP000029964"/>
    </source>
</evidence>
<evidence type="ECO:0000256" key="8">
    <source>
        <dbReference type="ARBA" id="ARBA00023002"/>
    </source>
</evidence>
<evidence type="ECO:0000256" key="1">
    <source>
        <dbReference type="ARBA" id="ARBA00001954"/>
    </source>
</evidence>
<keyword evidence="8" id="KW-0560">Oxidoreductase</keyword>
<dbReference type="FunFam" id="3.60.130.10:FF:000001">
    <property type="entry name" value="Trimethyllysine dioxygenase, mitochondrial"/>
    <property type="match status" value="1"/>
</dbReference>
<comment type="similarity">
    <text evidence="4">Belongs to the gamma-BBH/TMLD family.</text>
</comment>
<evidence type="ECO:0000256" key="5">
    <source>
        <dbReference type="ARBA" id="ARBA00022723"/>
    </source>
</evidence>
<dbReference type="GO" id="GO:0051213">
    <property type="term" value="F:dioxygenase activity"/>
    <property type="evidence" value="ECO:0007669"/>
    <property type="project" value="UniProtKB-KW"/>
</dbReference>
<evidence type="ECO:0000259" key="10">
    <source>
        <dbReference type="Pfam" id="PF02668"/>
    </source>
</evidence>
<dbReference type="CDD" id="cd00250">
    <property type="entry name" value="CAS_like"/>
    <property type="match status" value="1"/>
</dbReference>